<evidence type="ECO:0000313" key="2">
    <source>
        <dbReference type="Proteomes" id="UP000285780"/>
    </source>
</evidence>
<sequence length="248" mass="29418">MNCKLCGLEKTLIKSHIIPEFMYQDLYNEDHRFYEFSVQDIVDGKKLKPFVQIGEFDKNILCKECDNERLGSLEKYGQKVLFGKNLKPEETPDCQNYELEGYEFSECSNVDYKKIKLFLLSILWRSHITDRPKFNSVNLGPHTDRIKEMLWNNEPGEELEYPITTTSFIRADYHYKDLILEPRRMRTKSGINSYIFSIGSFQFHFYVNSRDHKLPDFVNEMTLKKNNSMRTVHLKNGMEKALIKRLVE</sequence>
<comment type="caution">
    <text evidence="1">The sequence shown here is derived from an EMBL/GenBank/DDBJ whole genome shotgun (WGS) entry which is preliminary data.</text>
</comment>
<gene>
    <name evidence="1" type="ORF">C8N26_1118</name>
</gene>
<accession>A0A420E3I4</accession>
<keyword evidence="2" id="KW-1185">Reference proteome</keyword>
<name>A0A420E3I4_9FLAO</name>
<evidence type="ECO:0008006" key="3">
    <source>
        <dbReference type="Google" id="ProtNLM"/>
    </source>
</evidence>
<dbReference type="Proteomes" id="UP000285780">
    <property type="component" value="Unassembled WGS sequence"/>
</dbReference>
<dbReference type="EMBL" id="RAQM01000007">
    <property type="protein sequence ID" value="RKF04447.1"/>
    <property type="molecule type" value="Genomic_DNA"/>
</dbReference>
<dbReference type="AlphaFoldDB" id="A0A420E3I4"/>
<protein>
    <recommendedName>
        <fullName evidence="3">HNH endonuclease</fullName>
    </recommendedName>
</protein>
<organism evidence="1 2">
    <name type="scientific">Tenacibaculum lutimaris</name>
    <dbReference type="NCBI Taxonomy" id="285258"/>
    <lineage>
        <taxon>Bacteria</taxon>
        <taxon>Pseudomonadati</taxon>
        <taxon>Bacteroidota</taxon>
        <taxon>Flavobacteriia</taxon>
        <taxon>Flavobacteriales</taxon>
        <taxon>Flavobacteriaceae</taxon>
        <taxon>Tenacibaculum</taxon>
    </lineage>
</organism>
<evidence type="ECO:0000313" key="1">
    <source>
        <dbReference type="EMBL" id="RKF04447.1"/>
    </source>
</evidence>
<reference evidence="1 2" key="1">
    <citation type="submission" date="2018-09" db="EMBL/GenBank/DDBJ databases">
        <title>Genomic Encyclopedia of Archaeal and Bacterial Type Strains, Phase II (KMG-II): from individual species to whole genera.</title>
        <authorList>
            <person name="Goeker M."/>
        </authorList>
    </citation>
    <scope>NUCLEOTIDE SEQUENCE [LARGE SCALE GENOMIC DNA]</scope>
    <source>
        <strain evidence="1 2">DSM 16505</strain>
    </source>
</reference>
<proteinExistence type="predicted"/>